<feature type="compositionally biased region" description="Low complexity" evidence="1">
    <location>
        <begin position="288"/>
        <end position="297"/>
    </location>
</feature>
<feature type="region of interest" description="Disordered" evidence="1">
    <location>
        <begin position="272"/>
        <end position="297"/>
    </location>
</feature>
<evidence type="ECO:0000256" key="2">
    <source>
        <dbReference type="SAM" id="Phobius"/>
    </source>
</evidence>
<dbReference type="EMBL" id="VDMD01000037">
    <property type="protein sequence ID" value="TRM58243.1"/>
    <property type="molecule type" value="Genomic_DNA"/>
</dbReference>
<comment type="caution">
    <text evidence="3">The sequence shown here is derived from an EMBL/GenBank/DDBJ whole genome shotgun (WGS) entry which is preliminary data.</text>
</comment>
<feature type="compositionally biased region" description="Pro residues" evidence="1">
    <location>
        <begin position="346"/>
        <end position="361"/>
    </location>
</feature>
<feature type="transmembrane region" description="Helical" evidence="2">
    <location>
        <begin position="301"/>
        <end position="324"/>
    </location>
</feature>
<proteinExistence type="predicted"/>
<dbReference type="CDD" id="cd12087">
    <property type="entry name" value="TM_EGFR-like"/>
    <property type="match status" value="1"/>
</dbReference>
<feature type="compositionally biased region" description="Polar residues" evidence="1">
    <location>
        <begin position="396"/>
        <end position="409"/>
    </location>
</feature>
<gene>
    <name evidence="3" type="ORF">BD626DRAFT_511931</name>
</gene>
<evidence type="ECO:0000256" key="1">
    <source>
        <dbReference type="SAM" id="MobiDB-lite"/>
    </source>
</evidence>
<dbReference type="AlphaFoldDB" id="A0A550C0D6"/>
<feature type="region of interest" description="Disordered" evidence="1">
    <location>
        <begin position="421"/>
        <end position="484"/>
    </location>
</feature>
<reference evidence="3 4" key="1">
    <citation type="journal article" date="2019" name="New Phytol.">
        <title>Comparative genomics reveals unique wood-decay strategies and fruiting body development in the Schizophyllaceae.</title>
        <authorList>
            <person name="Almasi E."/>
            <person name="Sahu N."/>
            <person name="Krizsan K."/>
            <person name="Balint B."/>
            <person name="Kovacs G.M."/>
            <person name="Kiss B."/>
            <person name="Cseklye J."/>
            <person name="Drula E."/>
            <person name="Henrissat B."/>
            <person name="Nagy I."/>
            <person name="Chovatia M."/>
            <person name="Adam C."/>
            <person name="LaButti K."/>
            <person name="Lipzen A."/>
            <person name="Riley R."/>
            <person name="Grigoriev I.V."/>
            <person name="Nagy L.G."/>
        </authorList>
    </citation>
    <scope>NUCLEOTIDE SEQUENCE [LARGE SCALE GENOMIC DNA]</scope>
    <source>
        <strain evidence="3 4">NL-1724</strain>
    </source>
</reference>
<keyword evidence="4" id="KW-1185">Reference proteome</keyword>
<accession>A0A550C0D6</accession>
<evidence type="ECO:0000313" key="3">
    <source>
        <dbReference type="EMBL" id="TRM58243.1"/>
    </source>
</evidence>
<keyword evidence="2" id="KW-1133">Transmembrane helix</keyword>
<dbReference type="Proteomes" id="UP000320762">
    <property type="component" value="Unassembled WGS sequence"/>
</dbReference>
<protein>
    <recommendedName>
        <fullName evidence="5">Transmembrane protein</fullName>
    </recommendedName>
</protein>
<feature type="compositionally biased region" description="Polar residues" evidence="1">
    <location>
        <begin position="373"/>
        <end position="389"/>
    </location>
</feature>
<feature type="compositionally biased region" description="Polar residues" evidence="1">
    <location>
        <begin position="431"/>
        <end position="442"/>
    </location>
</feature>
<feature type="region of interest" description="Disordered" evidence="1">
    <location>
        <begin position="334"/>
        <end position="409"/>
    </location>
</feature>
<keyword evidence="2" id="KW-0472">Membrane</keyword>
<evidence type="ECO:0000313" key="4">
    <source>
        <dbReference type="Proteomes" id="UP000320762"/>
    </source>
</evidence>
<evidence type="ECO:0008006" key="5">
    <source>
        <dbReference type="Google" id="ProtNLM"/>
    </source>
</evidence>
<dbReference type="STRING" id="97359.A0A550C0D6"/>
<name>A0A550C0D6_9AGAR</name>
<organism evidence="3 4">
    <name type="scientific">Schizophyllum amplum</name>
    <dbReference type="NCBI Taxonomy" id="97359"/>
    <lineage>
        <taxon>Eukaryota</taxon>
        <taxon>Fungi</taxon>
        <taxon>Dikarya</taxon>
        <taxon>Basidiomycota</taxon>
        <taxon>Agaricomycotina</taxon>
        <taxon>Agaricomycetes</taxon>
        <taxon>Agaricomycetidae</taxon>
        <taxon>Agaricales</taxon>
        <taxon>Schizophyllaceae</taxon>
        <taxon>Schizophyllum</taxon>
    </lineage>
</organism>
<dbReference type="OrthoDB" id="2564234at2759"/>
<feature type="compositionally biased region" description="Polar residues" evidence="1">
    <location>
        <begin position="470"/>
        <end position="484"/>
    </location>
</feature>
<sequence length="570" mass="60309">MISQNFTIESVCPLIHYDPADGWREGDGADDPELNKYSNGAFTLTNKSGSSASFSFNGSAVYVYGAKRSNHGIYNAEIDGVTTSYSGRDSAGQFQVPLFVADSLDDTLHTVKITNQEDLYLDIDYITWTATLEGDYSPSLTTAQDGDTMFSYTPSNAWSTSASDIPQIDRFNGGTAHGTRTADASVTLEFEGQAVRLYGGTGPQRGPYDVQFDGGKVQTFNATKRDIGGQILLFYADGLGEGSHSLQLTNKPVIDGQGLAIDYVVTYNVRNKNATDSGSGSSDDESSGSDSSSGSSPNAGAIAGGVIGALAGIAVLVALVLFILRKRQREVQAEKRKLIPQSFPAPGYPPSPAGHPYPTRPAQPQYGSPPYFSANSPAQPYYSGQQPLQPNRGFGSASSDDQQTFTSYYPPSTATSYAYNSPSAAQGHVSPGTQTYIGSSLYTAGPPYNASASQPPPPPPHDSQHSPVSHTMTNPWSNDSSSRSGVTNIGAAFYATNRSDTDSAPSPTAGVPPPVPYAANSKMVGATLPATAHESLAHVSPNELNEQRMHVPGHAQDYGPLPPDYAQVFR</sequence>
<dbReference type="Gene3D" id="2.60.120.260">
    <property type="entry name" value="Galactose-binding domain-like"/>
    <property type="match status" value="2"/>
</dbReference>
<keyword evidence="2" id="KW-0812">Transmembrane</keyword>